<name>A0ABT1JQZ0_ACTCY</name>
<dbReference type="Gene3D" id="3.20.20.140">
    <property type="entry name" value="Metal-dependent hydrolases"/>
    <property type="match status" value="1"/>
</dbReference>
<dbReference type="PANTHER" id="PTHR43794">
    <property type="entry name" value="AMINOHYDROLASE SSNA-RELATED"/>
    <property type="match status" value="1"/>
</dbReference>
<evidence type="ECO:0000313" key="7">
    <source>
        <dbReference type="Proteomes" id="UP000791080"/>
    </source>
</evidence>
<keyword evidence="7" id="KW-1185">Reference proteome</keyword>
<dbReference type="InterPro" id="IPR032466">
    <property type="entry name" value="Metal_Hydrolase"/>
</dbReference>
<evidence type="ECO:0000256" key="2">
    <source>
        <dbReference type="ARBA" id="ARBA00022801"/>
    </source>
</evidence>
<evidence type="ECO:0000256" key="1">
    <source>
        <dbReference type="ARBA" id="ARBA00022723"/>
    </source>
</evidence>
<gene>
    <name evidence="6" type="ORF">G443_004924</name>
</gene>
<dbReference type="Proteomes" id="UP000791080">
    <property type="component" value="Unassembled WGS sequence"/>
</dbReference>
<sequence length="453" mass="47022">MNPTPASANHSQPTPVDLVVSGGVVLTLDAEDTVLPAGAVALGEGRVVEVGEAAAVRARYPDAPVLDATGSVVLPGLVNTHTHLAMSLLRGTADDVDLQGFLARVIPLEQRLLTTDNVAAGVLLALAESLRGGTTTALDMYWFHQAAAGVARRAGFRLLAGPTFMDVPDLPDGISDFGERLRLADAELAGREPDALGRPSVFAHSTYTLDEAQLRSVGALAREHGALLHVHAAENQTEVDTVLDRTGRRPVELLADLGLLGPDTVLAHAVWLTDTELDLVADSGASVAHCPVSNAKLAAGIARVPDLVARGVPVGLGTDGSACATGLNLFDVMRYGALLHSVHTGDPSAVGARSVLRMATAGGARALGLQDRLGSLEPGKLADLVVVRTDRPHTRPEHDPYSTVVYAATAADVRHTVVGGEVLVRDGHLVGIGDEEVDEAVARWGRHASSATG</sequence>
<protein>
    <submittedName>
        <fullName evidence="6">5-methylthioadenosine/S-adenosylhomocysteine deaminase</fullName>
    </submittedName>
</protein>
<dbReference type="InterPro" id="IPR054418">
    <property type="entry name" value="MQNX/HUTI_composite_N"/>
</dbReference>
<evidence type="ECO:0000313" key="6">
    <source>
        <dbReference type="EMBL" id="MCP2334654.1"/>
    </source>
</evidence>
<keyword evidence="2" id="KW-0378">Hydrolase</keyword>
<reference evidence="6 7" key="2">
    <citation type="submission" date="2022-06" db="EMBL/GenBank/DDBJ databases">
        <title>Genomic Encyclopedia of Type Strains, Phase I: the one thousand microbial genomes (KMG-I) project.</title>
        <authorList>
            <person name="Kyrpides N."/>
        </authorList>
    </citation>
    <scope>NUCLEOTIDE SEQUENCE [LARGE SCALE GENOMIC DNA]</scope>
    <source>
        <strain evidence="6 7">DSM 43889</strain>
    </source>
</reference>
<organism evidence="6 7">
    <name type="scientific">Actinoalloteichus caeruleus DSM 43889</name>
    <dbReference type="NCBI Taxonomy" id="1120930"/>
    <lineage>
        <taxon>Bacteria</taxon>
        <taxon>Bacillati</taxon>
        <taxon>Actinomycetota</taxon>
        <taxon>Actinomycetes</taxon>
        <taxon>Pseudonocardiales</taxon>
        <taxon>Pseudonocardiaceae</taxon>
        <taxon>Actinoalloteichus</taxon>
        <taxon>Actinoalloteichus cyanogriseus</taxon>
    </lineage>
</organism>
<dbReference type="RefSeq" id="WP_026420144.1">
    <property type="nucleotide sequence ID" value="NZ_AUBJ02000001.1"/>
</dbReference>
<dbReference type="SUPFAM" id="SSF51556">
    <property type="entry name" value="Metallo-dependent hydrolases"/>
    <property type="match status" value="1"/>
</dbReference>
<dbReference type="EMBL" id="AUBJ02000001">
    <property type="protein sequence ID" value="MCP2334654.1"/>
    <property type="molecule type" value="Genomic_DNA"/>
</dbReference>
<evidence type="ECO:0000259" key="5">
    <source>
        <dbReference type="Pfam" id="PF22039"/>
    </source>
</evidence>
<dbReference type="SUPFAM" id="SSF51338">
    <property type="entry name" value="Composite domain of metallo-dependent hydrolases"/>
    <property type="match status" value="2"/>
</dbReference>
<reference evidence="6 7" key="1">
    <citation type="submission" date="2013-07" db="EMBL/GenBank/DDBJ databases">
        <authorList>
            <consortium name="DOE Joint Genome Institute"/>
            <person name="Reeve W."/>
            <person name="Huntemann M."/>
            <person name="Han J."/>
            <person name="Chen A."/>
            <person name="Kyrpides N."/>
            <person name="Mavromatis K."/>
            <person name="Markowitz V."/>
            <person name="Palaniappan K."/>
            <person name="Ivanova N."/>
            <person name="Schaumberg A."/>
            <person name="Pati A."/>
            <person name="Liolios K."/>
            <person name="Nordberg H.P."/>
            <person name="Cantor M.N."/>
            <person name="Hua S.X."/>
            <person name="Woyke T."/>
        </authorList>
    </citation>
    <scope>NUCLEOTIDE SEQUENCE [LARGE SCALE GENOMIC DNA]</scope>
    <source>
        <strain evidence="6 7">DSM 43889</strain>
    </source>
</reference>
<dbReference type="Pfam" id="PF22039">
    <property type="entry name" value="HUTI_composite_bact"/>
    <property type="match status" value="1"/>
</dbReference>
<keyword evidence="1" id="KW-0479">Metal-binding</keyword>
<dbReference type="InterPro" id="IPR006680">
    <property type="entry name" value="Amidohydro-rel"/>
</dbReference>
<proteinExistence type="predicted"/>
<dbReference type="CDD" id="cd01298">
    <property type="entry name" value="ATZ_TRZ_like"/>
    <property type="match status" value="1"/>
</dbReference>
<feature type="domain" description="Aminodeoxyfutalosine deaminase/Imidazolonepropionase-like composite" evidence="5">
    <location>
        <begin position="38"/>
        <end position="63"/>
    </location>
</feature>
<evidence type="ECO:0000259" key="4">
    <source>
        <dbReference type="Pfam" id="PF01979"/>
    </source>
</evidence>
<keyword evidence="3" id="KW-0862">Zinc</keyword>
<dbReference type="InterPro" id="IPR050287">
    <property type="entry name" value="MTA/SAH_deaminase"/>
</dbReference>
<dbReference type="InterPro" id="IPR011059">
    <property type="entry name" value="Metal-dep_hydrolase_composite"/>
</dbReference>
<comment type="caution">
    <text evidence="6">The sequence shown here is derived from an EMBL/GenBank/DDBJ whole genome shotgun (WGS) entry which is preliminary data.</text>
</comment>
<accession>A0ABT1JQZ0</accession>
<feature type="domain" description="Amidohydrolase-related" evidence="4">
    <location>
        <begin position="72"/>
        <end position="422"/>
    </location>
</feature>
<dbReference type="Pfam" id="PF01979">
    <property type="entry name" value="Amidohydro_1"/>
    <property type="match status" value="1"/>
</dbReference>
<dbReference type="Gene3D" id="2.30.40.10">
    <property type="entry name" value="Urease, subunit C, domain 1"/>
    <property type="match status" value="1"/>
</dbReference>
<evidence type="ECO:0000256" key="3">
    <source>
        <dbReference type="ARBA" id="ARBA00022833"/>
    </source>
</evidence>
<dbReference type="PANTHER" id="PTHR43794:SF11">
    <property type="entry name" value="AMIDOHYDROLASE-RELATED DOMAIN-CONTAINING PROTEIN"/>
    <property type="match status" value="1"/>
</dbReference>